<feature type="domain" description="Response regulatory" evidence="3">
    <location>
        <begin position="23"/>
        <end position="142"/>
    </location>
</feature>
<protein>
    <submittedName>
        <fullName evidence="4">Two-component response regulator</fullName>
    </submittedName>
</protein>
<dbReference type="PANTHER" id="PTHR43214:SF42">
    <property type="entry name" value="TRANSCRIPTIONAL REGULATORY PROTEIN DESR"/>
    <property type="match status" value="1"/>
</dbReference>
<evidence type="ECO:0000259" key="3">
    <source>
        <dbReference type="PROSITE" id="PS50110"/>
    </source>
</evidence>
<sequence length="209" mass="22634">MGMATMSGMRHDDVVGVSARAIRIGVLDNDPFALDAMCAMISAVSKDFRVMWSTGSPAVAIEHCHNPHTRPEVLVLDMALGGITGADVCRRIRRRTGGTGIVCVTSYSVDVYQREAIASGAQGLFAKERLRTDIAVAIRWAAQGLPADEQAAVGFRDAQTAYGLLSGTVPAKMSVDMRDPLSLREKEILRLYARRLTTDEIAGRRHPPP</sequence>
<accession>A0A4R0VLA7</accession>
<feature type="modified residue" description="4-aspartylphosphate" evidence="2">
    <location>
        <position position="77"/>
    </location>
</feature>
<comment type="caution">
    <text evidence="4">The sequence shown here is derived from an EMBL/GenBank/DDBJ whole genome shotgun (WGS) entry which is preliminary data.</text>
</comment>
<reference evidence="4 5" key="1">
    <citation type="journal article" date="2018" name="Sci. Rep.">
        <title>Genomic diversity and distribution of Bifidobacterium longum subsp. longum across the human lifespan.</title>
        <authorList>
            <person name="Odamaki T."/>
            <person name="Bottacini F."/>
            <person name="Kato K."/>
            <person name="Mitsuyama E."/>
            <person name="Yoshida K."/>
            <person name="Horigome A."/>
            <person name="Xiao J.Z."/>
            <person name="van Sinderen D."/>
        </authorList>
    </citation>
    <scope>NUCLEOTIDE SEQUENCE [LARGE SCALE GENOMIC DNA]</scope>
    <source>
        <strain evidence="4 5">MCC10116</strain>
    </source>
</reference>
<dbReference type="GO" id="GO:0003677">
    <property type="term" value="F:DNA binding"/>
    <property type="evidence" value="ECO:0007669"/>
    <property type="project" value="UniProtKB-KW"/>
</dbReference>
<dbReference type="AlphaFoldDB" id="A0A4R0VLA7"/>
<keyword evidence="1" id="KW-0238">DNA-binding</keyword>
<dbReference type="InterPro" id="IPR039420">
    <property type="entry name" value="WalR-like"/>
</dbReference>
<evidence type="ECO:0000313" key="5">
    <source>
        <dbReference type="Proteomes" id="UP000292787"/>
    </source>
</evidence>
<organism evidence="4 5">
    <name type="scientific">Bifidobacterium longum subsp. longum</name>
    <dbReference type="NCBI Taxonomy" id="1679"/>
    <lineage>
        <taxon>Bacteria</taxon>
        <taxon>Bacillati</taxon>
        <taxon>Actinomycetota</taxon>
        <taxon>Actinomycetes</taxon>
        <taxon>Bifidobacteriales</taxon>
        <taxon>Bifidobacteriaceae</taxon>
        <taxon>Bifidobacterium</taxon>
    </lineage>
</organism>
<name>A0A4R0VLA7_BIFLL</name>
<evidence type="ECO:0000256" key="1">
    <source>
        <dbReference type="ARBA" id="ARBA00023125"/>
    </source>
</evidence>
<dbReference type="InterPro" id="IPR011006">
    <property type="entry name" value="CheY-like_superfamily"/>
</dbReference>
<dbReference type="PROSITE" id="PS50110">
    <property type="entry name" value="RESPONSE_REGULATORY"/>
    <property type="match status" value="1"/>
</dbReference>
<keyword evidence="2" id="KW-0597">Phosphoprotein</keyword>
<evidence type="ECO:0000313" key="4">
    <source>
        <dbReference type="EMBL" id="TCF64361.1"/>
    </source>
</evidence>
<dbReference type="SMART" id="SM00448">
    <property type="entry name" value="REC"/>
    <property type="match status" value="1"/>
</dbReference>
<dbReference type="GO" id="GO:0000160">
    <property type="term" value="P:phosphorelay signal transduction system"/>
    <property type="evidence" value="ECO:0007669"/>
    <property type="project" value="InterPro"/>
</dbReference>
<dbReference type="Gene3D" id="3.40.50.2300">
    <property type="match status" value="1"/>
</dbReference>
<dbReference type="EMBL" id="SHTF01000013">
    <property type="protein sequence ID" value="TCF64361.1"/>
    <property type="molecule type" value="Genomic_DNA"/>
</dbReference>
<evidence type="ECO:0000256" key="2">
    <source>
        <dbReference type="PROSITE-ProRule" id="PRU00169"/>
    </source>
</evidence>
<dbReference type="SUPFAM" id="SSF52172">
    <property type="entry name" value="CheY-like"/>
    <property type="match status" value="1"/>
</dbReference>
<gene>
    <name evidence="4" type="ORF">MCC10116_1010</name>
</gene>
<dbReference type="Pfam" id="PF00072">
    <property type="entry name" value="Response_reg"/>
    <property type="match status" value="1"/>
</dbReference>
<dbReference type="InterPro" id="IPR001789">
    <property type="entry name" value="Sig_transdc_resp-reg_receiver"/>
</dbReference>
<dbReference type="PANTHER" id="PTHR43214">
    <property type="entry name" value="TWO-COMPONENT RESPONSE REGULATOR"/>
    <property type="match status" value="1"/>
</dbReference>
<dbReference type="Proteomes" id="UP000292787">
    <property type="component" value="Unassembled WGS sequence"/>
</dbReference>
<proteinExistence type="predicted"/>